<evidence type="ECO:0000313" key="2">
    <source>
        <dbReference type="Proteomes" id="UP000030017"/>
    </source>
</evidence>
<organism evidence="1 2">
    <name type="scientific">Lysobacter concretionis Ko07 = DSM 16239</name>
    <dbReference type="NCBI Taxonomy" id="1122185"/>
    <lineage>
        <taxon>Bacteria</taxon>
        <taxon>Pseudomonadati</taxon>
        <taxon>Pseudomonadota</taxon>
        <taxon>Gammaproteobacteria</taxon>
        <taxon>Lysobacterales</taxon>
        <taxon>Lysobacteraceae</taxon>
        <taxon>Novilysobacter</taxon>
    </lineage>
</organism>
<dbReference type="Proteomes" id="UP000030017">
    <property type="component" value="Unassembled WGS sequence"/>
</dbReference>
<proteinExistence type="predicted"/>
<reference evidence="1 2" key="1">
    <citation type="submission" date="2013-08" db="EMBL/GenBank/DDBJ databases">
        <title>Genome sequencing of Lysobacter.</title>
        <authorList>
            <person name="Zhang S."/>
            <person name="Wang G."/>
        </authorList>
    </citation>
    <scope>NUCLEOTIDE SEQUENCE [LARGE SCALE GENOMIC DNA]</scope>
    <source>
        <strain evidence="1 2">Ko07</strain>
    </source>
</reference>
<accession>A0A0A0EPS2</accession>
<comment type="caution">
    <text evidence="1">The sequence shown here is derived from an EMBL/GenBank/DDBJ whole genome shotgun (WGS) entry which is preliminary data.</text>
</comment>
<protein>
    <submittedName>
        <fullName evidence="1">Uncharacterized protein</fullName>
    </submittedName>
</protein>
<dbReference type="EMBL" id="AVPS01000004">
    <property type="protein sequence ID" value="KGM52230.1"/>
    <property type="molecule type" value="Genomic_DNA"/>
</dbReference>
<name>A0A0A0EPS2_9GAMM</name>
<gene>
    <name evidence="1" type="ORF">N792_07900</name>
</gene>
<dbReference type="AlphaFoldDB" id="A0A0A0EPS2"/>
<keyword evidence="2" id="KW-1185">Reference proteome</keyword>
<sequence>MLFYTLVRSHLHYCVFVADECVRGWKESGATVGDSIEPILAIARSDAIWSCNDFDYHHPRMLVANGSIHFVKFDATQVFLTRKCPGAVAYQERLRRQLRNVRVVGVGLPGPMYVNNEDEWEKLQFKQERPFAKMKGDWIFFPVEHSPRPWMFDSLFTERPGISMECPHKESDDERLDQALNSKWFRGDRNSG</sequence>
<evidence type="ECO:0000313" key="1">
    <source>
        <dbReference type="EMBL" id="KGM52230.1"/>
    </source>
</evidence>